<reference evidence="2" key="1">
    <citation type="submission" date="2024-05" db="EMBL/GenBank/DDBJ databases">
        <authorList>
            <person name="Cai S.Y."/>
            <person name="Jin L.M."/>
            <person name="Li H.R."/>
        </authorList>
    </citation>
    <scope>NUCLEOTIDE SEQUENCE</scope>
    <source>
        <strain evidence="2">A5-74</strain>
    </source>
</reference>
<feature type="domain" description="HTH arsR-type" evidence="1">
    <location>
        <begin position="8"/>
        <end position="88"/>
    </location>
</feature>
<dbReference type="PANTHER" id="PTHR37318:SF1">
    <property type="entry name" value="BSL7504 PROTEIN"/>
    <property type="match status" value="1"/>
</dbReference>
<gene>
    <name evidence="2" type="ORF">ABLG96_01870</name>
</gene>
<dbReference type="SMART" id="SM00418">
    <property type="entry name" value="HTH_ARSR"/>
    <property type="match status" value="1"/>
</dbReference>
<name>A0AAU8DQP6_9ACTN</name>
<dbReference type="Pfam" id="PF13601">
    <property type="entry name" value="HTH_34"/>
    <property type="match status" value="1"/>
</dbReference>
<dbReference type="EMBL" id="CP159218">
    <property type="protein sequence ID" value="XCG64118.1"/>
    <property type="molecule type" value="Genomic_DNA"/>
</dbReference>
<evidence type="ECO:0000313" key="2">
    <source>
        <dbReference type="EMBL" id="XCG64118.1"/>
    </source>
</evidence>
<sequence length="92" mass="10091">MGDALDPVIHAPVRLRIMVALNEIGTEDWLTFGRLQSLLELTAGNLVTHLRKIEQAGYVDTLKQSGETRVQLTGLGRSAFDAYRAALRSLLG</sequence>
<dbReference type="PANTHER" id="PTHR37318">
    <property type="entry name" value="BSL7504 PROTEIN"/>
    <property type="match status" value="1"/>
</dbReference>
<organism evidence="2">
    <name type="scientific">Nakamurella sp. A5-74</name>
    <dbReference type="NCBI Taxonomy" id="3158264"/>
    <lineage>
        <taxon>Bacteria</taxon>
        <taxon>Bacillati</taxon>
        <taxon>Actinomycetota</taxon>
        <taxon>Actinomycetes</taxon>
        <taxon>Nakamurellales</taxon>
        <taxon>Nakamurellaceae</taxon>
        <taxon>Nakamurella</taxon>
    </lineage>
</organism>
<protein>
    <submittedName>
        <fullName evidence="2">Transcriptional regulator</fullName>
    </submittedName>
</protein>
<dbReference type="InterPro" id="IPR001845">
    <property type="entry name" value="HTH_ArsR_DNA-bd_dom"/>
</dbReference>
<dbReference type="RefSeq" id="WP_353649731.1">
    <property type="nucleotide sequence ID" value="NZ_CP159218.1"/>
</dbReference>
<dbReference type="AlphaFoldDB" id="A0AAU8DQP6"/>
<evidence type="ECO:0000259" key="1">
    <source>
        <dbReference type="SMART" id="SM00418"/>
    </source>
</evidence>
<dbReference type="InterPro" id="IPR036390">
    <property type="entry name" value="WH_DNA-bd_sf"/>
</dbReference>
<proteinExistence type="predicted"/>
<accession>A0AAU8DQP6</accession>
<dbReference type="Gene3D" id="1.10.10.10">
    <property type="entry name" value="Winged helix-like DNA-binding domain superfamily/Winged helix DNA-binding domain"/>
    <property type="match status" value="1"/>
</dbReference>
<dbReference type="GO" id="GO:0003700">
    <property type="term" value="F:DNA-binding transcription factor activity"/>
    <property type="evidence" value="ECO:0007669"/>
    <property type="project" value="InterPro"/>
</dbReference>
<dbReference type="InterPro" id="IPR036388">
    <property type="entry name" value="WH-like_DNA-bd_sf"/>
</dbReference>
<dbReference type="InterPro" id="IPR027395">
    <property type="entry name" value="WH_DNA-bd_dom"/>
</dbReference>
<dbReference type="SUPFAM" id="SSF46785">
    <property type="entry name" value="Winged helix' DNA-binding domain"/>
    <property type="match status" value="1"/>
</dbReference>